<comment type="caution">
    <text evidence="4">The sequence shown here is derived from an EMBL/GenBank/DDBJ whole genome shotgun (WGS) entry which is preliminary data.</text>
</comment>
<feature type="region of interest" description="Disordered" evidence="2">
    <location>
        <begin position="715"/>
        <end position="742"/>
    </location>
</feature>
<evidence type="ECO:0000313" key="4">
    <source>
        <dbReference type="EMBL" id="CAE7376010.1"/>
    </source>
</evidence>
<keyword evidence="5" id="KW-1185">Reference proteome</keyword>
<gene>
    <name evidence="4" type="primary">spk1</name>
    <name evidence="4" type="ORF">SPIL2461_LOCUS9135</name>
</gene>
<keyword evidence="1" id="KW-0175">Coiled coil</keyword>
<accession>A0A812QI52</accession>
<dbReference type="InterPro" id="IPR008271">
    <property type="entry name" value="Ser/Thr_kinase_AS"/>
</dbReference>
<dbReference type="Proteomes" id="UP000649617">
    <property type="component" value="Unassembled WGS sequence"/>
</dbReference>
<sequence length="906" mass="98518">MPQTNGVARLIDVVEDGKAYYVVMERAGGCDLYECLSGAPERRLPPHEAREVLKELLTAVAELHAHGFIHKDLKLENVMLNKPGPKCPAHIRRNLATSAGPSVKLIDFDTVEEWNSTSPKSKHVLGTDQYIAPEAYEGKYSPASDIFAVGVIAYKILTGSFPYNGRLFDDKPGENWVGSPKMKEIRQKLCDARRLVLFLNPGLASGPAGRGLRAMAGSEKPFDNLQEPQFTQRGDAGVLECKDRLRNESTTAETEWANATRAVAAARAKDDELRAEVKWRTAERTAAERASNEAESRFQLAKEALAQAEKQCMLAAAAATQKQSALRQLSEFESAMQHQAKLVEQARAEVQQAKSEASSRQLEVESLRQDLSNMRALYEREKMSTQRHAELQKEHEALVQELERLRSQLSAAKASGTELQASLRQAKADHELLAAELGAARAREAGLEGELAAVRRTLSCTKTEASMLRTKLEASPPPSQTPRVPAGNVEIERGTGMASRCAPSEQWGTSRGTDRVKSQEEMKLLPPREIYPARLVEKKPIEVVFEVQHPQLSAKPLTCPIAEKPESSGAAVSLSEGFKRKVSEDLKAEVVFDDFPDTQEDQEEPEVKCPRLTKPGPTAAISCTPESAGFPQLRQLPPKALPSPVPRAVTPASGAGQLLEQPKPSIAALEHIDPALRALSTPGTAKVAGNGAITPGTSEVNTHLLSALQFQAGAPQLQPGLPGPSATQPHNSSVTAKAATSGRRCKRSKEEVLRMARSMYSVKPSAKQLRNPPLKLYPAHVDYVLTNWERYPTAQSARQLEAAQAKAVPRSVPSSLPTSRMAPSTNLGLTPERAAPTTPTSWQHVQHFLQAQVQSARSSYPSGLVSPGSKTKTTNRVSFSHAVFEKEPGAQRLVSRMLAALPSAFG</sequence>
<dbReference type="GO" id="GO:0005737">
    <property type="term" value="C:cytoplasm"/>
    <property type="evidence" value="ECO:0007669"/>
    <property type="project" value="TreeGrafter"/>
</dbReference>
<dbReference type="SUPFAM" id="SSF56112">
    <property type="entry name" value="Protein kinase-like (PK-like)"/>
    <property type="match status" value="1"/>
</dbReference>
<dbReference type="EMBL" id="CAJNIZ010015647">
    <property type="protein sequence ID" value="CAE7376010.1"/>
    <property type="molecule type" value="Genomic_DNA"/>
</dbReference>
<evidence type="ECO:0000313" key="5">
    <source>
        <dbReference type="Proteomes" id="UP000649617"/>
    </source>
</evidence>
<dbReference type="AlphaFoldDB" id="A0A812QI52"/>
<dbReference type="PROSITE" id="PS50011">
    <property type="entry name" value="PROTEIN_KINASE_DOM"/>
    <property type="match status" value="1"/>
</dbReference>
<dbReference type="GO" id="GO:0004674">
    <property type="term" value="F:protein serine/threonine kinase activity"/>
    <property type="evidence" value="ECO:0007669"/>
    <property type="project" value="TreeGrafter"/>
</dbReference>
<evidence type="ECO:0000259" key="3">
    <source>
        <dbReference type="PROSITE" id="PS50011"/>
    </source>
</evidence>
<feature type="domain" description="Protein kinase" evidence="3">
    <location>
        <begin position="1"/>
        <end position="298"/>
    </location>
</feature>
<feature type="region of interest" description="Disordered" evidence="2">
    <location>
        <begin position="496"/>
        <end position="519"/>
    </location>
</feature>
<organism evidence="4 5">
    <name type="scientific">Symbiodinium pilosum</name>
    <name type="common">Dinoflagellate</name>
    <dbReference type="NCBI Taxonomy" id="2952"/>
    <lineage>
        <taxon>Eukaryota</taxon>
        <taxon>Sar</taxon>
        <taxon>Alveolata</taxon>
        <taxon>Dinophyceae</taxon>
        <taxon>Suessiales</taxon>
        <taxon>Symbiodiniaceae</taxon>
        <taxon>Symbiodinium</taxon>
    </lineage>
</organism>
<protein>
    <submittedName>
        <fullName evidence="4">Spk1 protein</fullName>
    </submittedName>
</protein>
<feature type="region of interest" description="Disordered" evidence="2">
    <location>
        <begin position="808"/>
        <end position="830"/>
    </location>
</feature>
<dbReference type="GO" id="GO:0044773">
    <property type="term" value="P:mitotic DNA damage checkpoint signaling"/>
    <property type="evidence" value="ECO:0007669"/>
    <property type="project" value="TreeGrafter"/>
</dbReference>
<feature type="coiled-coil region" evidence="1">
    <location>
        <begin position="291"/>
        <end position="443"/>
    </location>
</feature>
<dbReference type="PANTHER" id="PTHR44167:SF18">
    <property type="entry name" value="PROTEIN KINASE DOMAIN-CONTAINING PROTEIN"/>
    <property type="match status" value="1"/>
</dbReference>
<dbReference type="InterPro" id="IPR000719">
    <property type="entry name" value="Prot_kinase_dom"/>
</dbReference>
<reference evidence="4" key="1">
    <citation type="submission" date="2021-02" db="EMBL/GenBank/DDBJ databases">
        <authorList>
            <person name="Dougan E. K."/>
            <person name="Rhodes N."/>
            <person name="Thang M."/>
            <person name="Chan C."/>
        </authorList>
    </citation>
    <scope>NUCLEOTIDE SEQUENCE</scope>
</reference>
<dbReference type="PROSITE" id="PS00108">
    <property type="entry name" value="PROTEIN_KINASE_ST"/>
    <property type="match status" value="1"/>
</dbReference>
<feature type="compositionally biased region" description="Polar residues" evidence="2">
    <location>
        <begin position="812"/>
        <end position="828"/>
    </location>
</feature>
<name>A0A812QI52_SYMPI</name>
<dbReference type="Gene3D" id="1.10.510.10">
    <property type="entry name" value="Transferase(Phosphotransferase) domain 1"/>
    <property type="match status" value="1"/>
</dbReference>
<proteinExistence type="predicted"/>
<feature type="compositionally biased region" description="Low complexity" evidence="2">
    <location>
        <begin position="715"/>
        <end position="724"/>
    </location>
</feature>
<dbReference type="InterPro" id="IPR011009">
    <property type="entry name" value="Kinase-like_dom_sf"/>
</dbReference>
<dbReference type="Pfam" id="PF00069">
    <property type="entry name" value="Pkinase"/>
    <property type="match status" value="1"/>
</dbReference>
<dbReference type="GO" id="GO:0005524">
    <property type="term" value="F:ATP binding"/>
    <property type="evidence" value="ECO:0007669"/>
    <property type="project" value="InterPro"/>
</dbReference>
<feature type="compositionally biased region" description="Polar residues" evidence="2">
    <location>
        <begin position="725"/>
        <end position="735"/>
    </location>
</feature>
<dbReference type="GO" id="GO:0005634">
    <property type="term" value="C:nucleus"/>
    <property type="evidence" value="ECO:0007669"/>
    <property type="project" value="TreeGrafter"/>
</dbReference>
<dbReference type="SMART" id="SM00220">
    <property type="entry name" value="S_TKc"/>
    <property type="match status" value="1"/>
</dbReference>
<dbReference type="PANTHER" id="PTHR44167">
    <property type="entry name" value="OVARIAN-SPECIFIC SERINE/THREONINE-PROTEIN KINASE LOK-RELATED"/>
    <property type="match status" value="1"/>
</dbReference>
<dbReference type="OrthoDB" id="423539at2759"/>
<evidence type="ECO:0000256" key="1">
    <source>
        <dbReference type="SAM" id="Coils"/>
    </source>
</evidence>
<evidence type="ECO:0000256" key="2">
    <source>
        <dbReference type="SAM" id="MobiDB-lite"/>
    </source>
</evidence>